<reference evidence="11 12" key="1">
    <citation type="submission" date="2018-03" db="EMBL/GenBank/DDBJ databases">
        <title>Rhodobacter blasticus.</title>
        <authorList>
            <person name="Meyer T.E."/>
            <person name="Miller S."/>
            <person name="Lodha T."/>
            <person name="Gandham S."/>
            <person name="Chintalapati S."/>
            <person name="Chintalapati V.R."/>
        </authorList>
    </citation>
    <scope>NUCLEOTIDE SEQUENCE [LARGE SCALE GENOMIC DNA]</scope>
    <source>
        <strain evidence="11 12">DSM 2131</strain>
    </source>
</reference>
<dbReference type="InterPro" id="IPR004563">
    <property type="entry name" value="Apolipo_AcylTrfase"/>
</dbReference>
<proteinExistence type="inferred from homology"/>
<dbReference type="Pfam" id="PF00795">
    <property type="entry name" value="CN_hydrolase"/>
    <property type="match status" value="1"/>
</dbReference>
<dbReference type="EMBL" id="PZKE01000030">
    <property type="protein sequence ID" value="PTE12744.1"/>
    <property type="molecule type" value="Genomic_DNA"/>
</dbReference>
<evidence type="ECO:0000256" key="1">
    <source>
        <dbReference type="ARBA" id="ARBA00004651"/>
    </source>
</evidence>
<feature type="transmembrane region" description="Helical" evidence="9">
    <location>
        <begin position="51"/>
        <end position="71"/>
    </location>
</feature>
<feature type="transmembrane region" description="Helical" evidence="9">
    <location>
        <begin position="12"/>
        <end position="39"/>
    </location>
</feature>
<feature type="transmembrane region" description="Helical" evidence="9">
    <location>
        <begin position="471"/>
        <end position="489"/>
    </location>
</feature>
<dbReference type="GO" id="GO:0016410">
    <property type="term" value="F:N-acyltransferase activity"/>
    <property type="evidence" value="ECO:0007669"/>
    <property type="project" value="UniProtKB-UniRule"/>
</dbReference>
<evidence type="ECO:0000256" key="8">
    <source>
        <dbReference type="ARBA" id="ARBA00023315"/>
    </source>
</evidence>
<name>A0A2T4J4C7_FUSBL</name>
<evidence type="ECO:0000313" key="12">
    <source>
        <dbReference type="Proteomes" id="UP000241362"/>
    </source>
</evidence>
<evidence type="ECO:0000259" key="10">
    <source>
        <dbReference type="PROSITE" id="PS50263"/>
    </source>
</evidence>
<dbReference type="RefSeq" id="WP_107674736.1">
    <property type="nucleotide sequence ID" value="NZ_PZKE01000030.1"/>
</dbReference>
<keyword evidence="4 9" id="KW-0808">Transferase</keyword>
<keyword evidence="11" id="KW-0449">Lipoprotein</keyword>
<keyword evidence="5 9" id="KW-0812">Transmembrane</keyword>
<dbReference type="SUPFAM" id="SSF56317">
    <property type="entry name" value="Carbon-nitrogen hydrolase"/>
    <property type="match status" value="1"/>
</dbReference>
<evidence type="ECO:0000256" key="6">
    <source>
        <dbReference type="ARBA" id="ARBA00022989"/>
    </source>
</evidence>
<feature type="transmembrane region" description="Helical" evidence="9">
    <location>
        <begin position="149"/>
        <end position="173"/>
    </location>
</feature>
<protein>
    <recommendedName>
        <fullName evidence="9">Apolipoprotein N-acyltransferase</fullName>
        <shortName evidence="9">ALP N-acyltransferase</shortName>
        <ecNumber evidence="9">2.3.1.269</ecNumber>
    </recommendedName>
</protein>
<comment type="caution">
    <text evidence="11">The sequence shown here is derived from an EMBL/GenBank/DDBJ whole genome shotgun (WGS) entry which is preliminary data.</text>
</comment>
<feature type="transmembrane region" description="Helical" evidence="9">
    <location>
        <begin position="180"/>
        <end position="196"/>
    </location>
</feature>
<dbReference type="AlphaFoldDB" id="A0A2T4J4C7"/>
<evidence type="ECO:0000256" key="5">
    <source>
        <dbReference type="ARBA" id="ARBA00022692"/>
    </source>
</evidence>
<dbReference type="EC" id="2.3.1.269" evidence="9"/>
<dbReference type="PANTHER" id="PTHR38686">
    <property type="entry name" value="APOLIPOPROTEIN N-ACYLTRANSFERASE"/>
    <property type="match status" value="1"/>
</dbReference>
<keyword evidence="8 9" id="KW-0012">Acyltransferase</keyword>
<organism evidence="11 12">
    <name type="scientific">Fuscovulum blasticum DSM 2131</name>
    <dbReference type="NCBI Taxonomy" id="1188250"/>
    <lineage>
        <taxon>Bacteria</taxon>
        <taxon>Pseudomonadati</taxon>
        <taxon>Pseudomonadota</taxon>
        <taxon>Alphaproteobacteria</taxon>
        <taxon>Rhodobacterales</taxon>
        <taxon>Paracoccaceae</taxon>
        <taxon>Pseudogemmobacter</taxon>
    </lineage>
</organism>
<evidence type="ECO:0000256" key="9">
    <source>
        <dbReference type="HAMAP-Rule" id="MF_01148"/>
    </source>
</evidence>
<dbReference type="Proteomes" id="UP000241362">
    <property type="component" value="Unassembled WGS sequence"/>
</dbReference>
<comment type="catalytic activity">
    <reaction evidence="9">
        <text>N-terminal S-1,2-diacyl-sn-glyceryl-L-cysteinyl-[lipoprotein] + a glycerophospholipid = N-acyl-S-1,2-diacyl-sn-glyceryl-L-cysteinyl-[lipoprotein] + a 2-acyl-sn-glycero-3-phospholipid + H(+)</text>
        <dbReference type="Rhea" id="RHEA:48228"/>
        <dbReference type="Rhea" id="RHEA-COMP:14681"/>
        <dbReference type="Rhea" id="RHEA-COMP:14684"/>
        <dbReference type="ChEBI" id="CHEBI:15378"/>
        <dbReference type="ChEBI" id="CHEBI:136912"/>
        <dbReference type="ChEBI" id="CHEBI:140656"/>
        <dbReference type="ChEBI" id="CHEBI:140657"/>
        <dbReference type="ChEBI" id="CHEBI:140660"/>
        <dbReference type="EC" id="2.3.1.269"/>
    </reaction>
</comment>
<dbReference type="GO" id="GO:0042158">
    <property type="term" value="P:lipoprotein biosynthetic process"/>
    <property type="evidence" value="ECO:0007669"/>
    <property type="project" value="UniProtKB-UniRule"/>
</dbReference>
<dbReference type="PROSITE" id="PS50263">
    <property type="entry name" value="CN_HYDROLASE"/>
    <property type="match status" value="1"/>
</dbReference>
<gene>
    <name evidence="9 11" type="primary">lnt</name>
    <name evidence="11" type="ORF">C5F44_16865</name>
</gene>
<keyword evidence="12" id="KW-1185">Reference proteome</keyword>
<comment type="similarity">
    <text evidence="2 9">Belongs to the CN hydrolase family. Apolipoprotein N-acyltransferase subfamily.</text>
</comment>
<evidence type="ECO:0000256" key="4">
    <source>
        <dbReference type="ARBA" id="ARBA00022679"/>
    </source>
</evidence>
<keyword evidence="6 9" id="KW-1133">Transmembrane helix</keyword>
<feature type="transmembrane region" description="Helical" evidence="9">
    <location>
        <begin position="114"/>
        <end position="137"/>
    </location>
</feature>
<keyword evidence="3 9" id="KW-1003">Cell membrane</keyword>
<comment type="function">
    <text evidence="9">Catalyzes the phospholipid dependent N-acylation of the N-terminal cysteine of apolipoprotein, the last step in lipoprotein maturation.</text>
</comment>
<dbReference type="InterPro" id="IPR003010">
    <property type="entry name" value="C-N_Hydrolase"/>
</dbReference>
<dbReference type="NCBIfam" id="TIGR00546">
    <property type="entry name" value="lnt"/>
    <property type="match status" value="1"/>
</dbReference>
<feature type="transmembrane region" description="Helical" evidence="9">
    <location>
        <begin position="83"/>
        <end position="107"/>
    </location>
</feature>
<dbReference type="InterPro" id="IPR036526">
    <property type="entry name" value="C-N_Hydrolase_sf"/>
</dbReference>
<sequence>MRPGQRTALRDAALGVAIALGQAPLGLWPVALAGLALALWRMASAPTPGAAFRRGWLIGAGHFAFALSWIVQPFFVDPWRHGWMAPFAILGIAFGLGLFWGAAGWLARRLGGGAVTVALAWSGAELARGLVLTGFPWALPGHIWTETPLVQTAALIGANGLTAATLLALAAPLAWGRRGLAVPALVLAVAGGWSWHRLSLPEPAAPGGVVRLVQPDIAQSLKWDPDEARANFDILLALSADAPADLIVWPETAVPFLLNEGQGAALAMAAVAGGTPLAAGIQRVEGDLGWNSLAVIGPGGSIAPVFDKIHLVPFGEYVPFGDWAYETFGLRAFAAQTGAAYAAGTTRNAVALSPRTGLALPVICYEAIFPEELIAAPRADWLLQITNDAWFGTLTGPYQHLAQARLRAVELGLPLVRVANTGVSLVTDARGRTVTDLHGAPALLPLGARGTLDVPLPGPLPATPYARIGDWPLALLLLAGLALAGLVRLRRDGA</sequence>
<dbReference type="GO" id="GO:0005886">
    <property type="term" value="C:plasma membrane"/>
    <property type="evidence" value="ECO:0007669"/>
    <property type="project" value="UniProtKB-SubCell"/>
</dbReference>
<evidence type="ECO:0000256" key="2">
    <source>
        <dbReference type="ARBA" id="ARBA00010065"/>
    </source>
</evidence>
<dbReference type="UniPathway" id="UPA00666"/>
<dbReference type="PANTHER" id="PTHR38686:SF1">
    <property type="entry name" value="APOLIPOPROTEIN N-ACYLTRANSFERASE"/>
    <property type="match status" value="1"/>
</dbReference>
<keyword evidence="7 9" id="KW-0472">Membrane</keyword>
<evidence type="ECO:0000313" key="11">
    <source>
        <dbReference type="EMBL" id="PTE12744.1"/>
    </source>
</evidence>
<dbReference type="HAMAP" id="MF_01148">
    <property type="entry name" value="Lnt"/>
    <property type="match status" value="1"/>
</dbReference>
<dbReference type="Pfam" id="PF20154">
    <property type="entry name" value="LNT_N"/>
    <property type="match status" value="1"/>
</dbReference>
<dbReference type="Gene3D" id="3.60.110.10">
    <property type="entry name" value="Carbon-nitrogen hydrolase"/>
    <property type="match status" value="1"/>
</dbReference>
<evidence type="ECO:0000256" key="3">
    <source>
        <dbReference type="ARBA" id="ARBA00022475"/>
    </source>
</evidence>
<comment type="subcellular location">
    <subcellularLocation>
        <location evidence="1 9">Cell membrane</location>
        <topology evidence="1 9">Multi-pass membrane protein</topology>
    </subcellularLocation>
</comment>
<evidence type="ECO:0000256" key="7">
    <source>
        <dbReference type="ARBA" id="ARBA00023136"/>
    </source>
</evidence>
<dbReference type="InterPro" id="IPR045378">
    <property type="entry name" value="LNT_N"/>
</dbReference>
<comment type="pathway">
    <text evidence="9">Protein modification; lipoprotein biosynthesis (N-acyl transfer).</text>
</comment>
<feature type="domain" description="CN hydrolase" evidence="10">
    <location>
        <begin position="213"/>
        <end position="454"/>
    </location>
</feature>
<accession>A0A2T4J4C7</accession>
<dbReference type="CDD" id="cd07571">
    <property type="entry name" value="ALP_N-acyl_transferase"/>
    <property type="match status" value="1"/>
</dbReference>